<keyword evidence="2" id="KW-0732">Signal</keyword>
<feature type="region of interest" description="Disordered" evidence="1">
    <location>
        <begin position="29"/>
        <end position="58"/>
    </location>
</feature>
<organism evidence="3 4">
    <name type="scientific">Lederbergia wuyishanensis</name>
    <dbReference type="NCBI Taxonomy" id="1347903"/>
    <lineage>
        <taxon>Bacteria</taxon>
        <taxon>Bacillati</taxon>
        <taxon>Bacillota</taxon>
        <taxon>Bacilli</taxon>
        <taxon>Bacillales</taxon>
        <taxon>Bacillaceae</taxon>
        <taxon>Lederbergia</taxon>
    </lineage>
</organism>
<gene>
    <name evidence="3" type="ORF">J2S14_004145</name>
</gene>
<feature type="signal peptide" evidence="2">
    <location>
        <begin position="1"/>
        <end position="22"/>
    </location>
</feature>
<dbReference type="EMBL" id="JAUSUO010000015">
    <property type="protein sequence ID" value="MDQ0345289.1"/>
    <property type="molecule type" value="Genomic_DNA"/>
</dbReference>
<dbReference type="InterPro" id="IPR043751">
    <property type="entry name" value="DUF5696"/>
</dbReference>
<evidence type="ECO:0000313" key="3">
    <source>
        <dbReference type="EMBL" id="MDQ0345289.1"/>
    </source>
</evidence>
<accession>A0ABU0DA38</accession>
<keyword evidence="4" id="KW-1185">Reference proteome</keyword>
<protein>
    <submittedName>
        <fullName evidence="3">Uncharacterized protein</fullName>
    </submittedName>
</protein>
<comment type="caution">
    <text evidence="3">The sequence shown here is derived from an EMBL/GenBank/DDBJ whole genome shotgun (WGS) entry which is preliminary data.</text>
</comment>
<evidence type="ECO:0000313" key="4">
    <source>
        <dbReference type="Proteomes" id="UP001232343"/>
    </source>
</evidence>
<proteinExistence type="predicted"/>
<evidence type="ECO:0000256" key="2">
    <source>
        <dbReference type="SAM" id="SignalP"/>
    </source>
</evidence>
<sequence length="860" mass="97710">MSRNTKIISIMCILLMLLGMNATVPKGYANTEESGSADSSEEATENSSEEKADEPAPVVDIKGSTIEEMKMVASTETLELYFNEETADFAIKEKRNGKVWYSNPADREKDTFAAAENKGLLSSQVVLNYFNPNGQTSRMDSYRDSVMKEQFVFEKVDNGIKIVYTIGNAEKGIEQIPVKMSKERFHTLILDKIKDEKTKKDFQKRFKYIKEEDVYERRDGAFSKVAINRAVQLFAEVGYTEEDLAQDNVEHGGEVGETQNFPMFVIPIIVQLDGDSVTVNIKGSEIDYNEQFPINTIQILPFFGAAGKDETGYMLVPDGSGALIELNNGKNHYQPYSARVYGKDEAVLEKTDQLTSEDIKLPIFGMKQGDYAFFSIIEEGDGIASIEADVSGRLNSYNSVYSTFVLKNSGEITLSGGNRSNTTFVFQKGEYKENITIRYAFLNGDQANYTGMANYYQKYLIDKYQLEPLEQEDNIPFYLDLTGSIWKRKTILGIPYKSLEPLTTFEEGKKIVNELMDEDIKNLKVRYTGWFNEGVNHKIPTSVNVDSKIGGKKGLEGFAQFLSENNVDFYPDVAFTNVYRNTIGFSPSRDASRYITKKIAQIYPTNLATYRQDIQNRTPYYLLSPAKLPNYVDEFIKDYEKFNINGLSLRDIGSMHSDYREKKVINREQSKKAMEEQMNKLKGKFTNLLTIGGNAPELPYAKSILEVPLSSSNFNITDKSIPFYQMVIHGYIDYAGKPVNLNDDQYIRNQILKALETGSNVYFSWFYKDPSVIKETEFNHLISSNYHLWLDESINMYNEVNSVLKDVRNKAITSHKELAEGVYETTYGNDYSIIVNYNGEAVTVDNRIIEPESYIIGRGE</sequence>
<feature type="chain" id="PRO_5046156573" evidence="2">
    <location>
        <begin position="23"/>
        <end position="860"/>
    </location>
</feature>
<dbReference type="Proteomes" id="UP001232343">
    <property type="component" value="Unassembled WGS sequence"/>
</dbReference>
<name>A0ABU0DA38_9BACI</name>
<reference evidence="3 4" key="1">
    <citation type="submission" date="2023-07" db="EMBL/GenBank/DDBJ databases">
        <title>Genomic Encyclopedia of Type Strains, Phase IV (KMG-IV): sequencing the most valuable type-strain genomes for metagenomic binning, comparative biology and taxonomic classification.</title>
        <authorList>
            <person name="Goeker M."/>
        </authorList>
    </citation>
    <scope>NUCLEOTIDE SEQUENCE [LARGE SCALE GENOMIC DNA]</scope>
    <source>
        <strain evidence="3 4">DSM 27848</strain>
    </source>
</reference>
<evidence type="ECO:0000256" key="1">
    <source>
        <dbReference type="SAM" id="MobiDB-lite"/>
    </source>
</evidence>
<dbReference type="Pfam" id="PF18952">
    <property type="entry name" value="DUF5696"/>
    <property type="match status" value="1"/>
</dbReference>
<dbReference type="RefSeq" id="WP_244683528.1">
    <property type="nucleotide sequence ID" value="NZ_JALIRM010000019.1"/>
</dbReference>